<name>F4QFJ9_CACFS</name>
<dbReference type="PANTHER" id="PTHR12868:SF0">
    <property type="entry name" value="NADH DEHYDROGENASE [UBIQUINONE] 1 BETA SUBCOMPLEX SUBUNIT 9"/>
    <property type="match status" value="1"/>
</dbReference>
<dbReference type="EMBL" id="GL883029">
    <property type="protein sequence ID" value="EGG14300.1"/>
    <property type="molecule type" value="Genomic_DNA"/>
</dbReference>
<dbReference type="OrthoDB" id="13598at2759"/>
<proteinExistence type="inferred from homology"/>
<dbReference type="OMA" id="YSEDYDM"/>
<dbReference type="InterPro" id="IPR033034">
    <property type="entry name" value="NDUFB9"/>
</dbReference>
<protein>
    <recommendedName>
        <fullName evidence="3">NADH dehydrogenase [ubiquinone] 1 beta subcomplex subunit 9</fullName>
    </recommendedName>
    <alternativeName>
        <fullName evidence="11">Complex I-B22</fullName>
    </alternativeName>
    <alternativeName>
        <fullName evidence="12">NADH-ubiquinone oxidoreductase B22 subunit</fullName>
    </alternativeName>
</protein>
<evidence type="ECO:0000256" key="2">
    <source>
        <dbReference type="ARBA" id="ARBA00009508"/>
    </source>
</evidence>
<evidence type="ECO:0000313" key="13">
    <source>
        <dbReference type="EMBL" id="EGG14300.1"/>
    </source>
</evidence>
<dbReference type="STRING" id="1054147.F4QFJ9"/>
<keyword evidence="5" id="KW-0679">Respiratory chain</keyword>
<evidence type="ECO:0000256" key="10">
    <source>
        <dbReference type="ARBA" id="ARBA00023136"/>
    </source>
</evidence>
<evidence type="ECO:0000256" key="11">
    <source>
        <dbReference type="ARBA" id="ARBA00030192"/>
    </source>
</evidence>
<dbReference type="KEGG" id="dfa:DFA_12070"/>
<keyword evidence="7" id="KW-0249">Electron transport</keyword>
<keyword evidence="6" id="KW-0999">Mitochondrion inner membrane</keyword>
<evidence type="ECO:0000313" key="14">
    <source>
        <dbReference type="Proteomes" id="UP000007797"/>
    </source>
</evidence>
<keyword evidence="8" id="KW-0007">Acetylation</keyword>
<dbReference type="PANTHER" id="PTHR12868">
    <property type="entry name" value="NADH-UBIQUINONE OXIDOREDUCTASE B22 SUBUNIT"/>
    <property type="match status" value="1"/>
</dbReference>
<evidence type="ECO:0000256" key="3">
    <source>
        <dbReference type="ARBA" id="ARBA00018684"/>
    </source>
</evidence>
<keyword evidence="9" id="KW-0496">Mitochondrion</keyword>
<reference evidence="14" key="1">
    <citation type="journal article" date="2011" name="Genome Res.">
        <title>Phylogeny-wide analysis of social amoeba genomes highlights ancient origins for complex intercellular communication.</title>
        <authorList>
            <person name="Heidel A.J."/>
            <person name="Lawal H.M."/>
            <person name="Felder M."/>
            <person name="Schilde C."/>
            <person name="Helps N.R."/>
            <person name="Tunggal B."/>
            <person name="Rivero F."/>
            <person name="John U."/>
            <person name="Schleicher M."/>
            <person name="Eichinger L."/>
            <person name="Platzer M."/>
            <person name="Noegel A.A."/>
            <person name="Schaap P."/>
            <person name="Gloeckner G."/>
        </authorList>
    </citation>
    <scope>NUCLEOTIDE SEQUENCE [LARGE SCALE GENOMIC DNA]</scope>
    <source>
        <strain evidence="14">SH3</strain>
    </source>
</reference>
<comment type="similarity">
    <text evidence="2">Belongs to the complex I LYR family.</text>
</comment>
<organism evidence="13 14">
    <name type="scientific">Cavenderia fasciculata</name>
    <name type="common">Slime mold</name>
    <name type="synonym">Dictyostelium fasciculatum</name>
    <dbReference type="NCBI Taxonomy" id="261658"/>
    <lineage>
        <taxon>Eukaryota</taxon>
        <taxon>Amoebozoa</taxon>
        <taxon>Evosea</taxon>
        <taxon>Eumycetozoa</taxon>
        <taxon>Dictyostelia</taxon>
        <taxon>Acytosteliales</taxon>
        <taxon>Cavenderiaceae</taxon>
        <taxon>Cavenderia</taxon>
    </lineage>
</organism>
<dbReference type="GO" id="GO:0005743">
    <property type="term" value="C:mitochondrial inner membrane"/>
    <property type="evidence" value="ECO:0007669"/>
    <property type="project" value="UniProtKB-SubCell"/>
</dbReference>
<evidence type="ECO:0000256" key="9">
    <source>
        <dbReference type="ARBA" id="ARBA00023128"/>
    </source>
</evidence>
<gene>
    <name evidence="13" type="ORF">DFA_12070</name>
</gene>
<dbReference type="InterPro" id="IPR045292">
    <property type="entry name" value="Complex1_LYR_NDUFB9_LYRM3"/>
</dbReference>
<evidence type="ECO:0000256" key="8">
    <source>
        <dbReference type="ARBA" id="ARBA00022990"/>
    </source>
</evidence>
<evidence type="ECO:0000256" key="12">
    <source>
        <dbReference type="ARBA" id="ARBA00032528"/>
    </source>
</evidence>
<comment type="subcellular location">
    <subcellularLocation>
        <location evidence="1">Mitochondrion inner membrane</location>
        <topology evidence="1">Peripheral membrane protein</topology>
        <orientation evidence="1">Matrix side</orientation>
    </subcellularLocation>
</comment>
<dbReference type="GeneID" id="14865497"/>
<keyword evidence="4" id="KW-0813">Transport</keyword>
<keyword evidence="14" id="KW-1185">Reference proteome</keyword>
<evidence type="ECO:0000256" key="1">
    <source>
        <dbReference type="ARBA" id="ARBA00004443"/>
    </source>
</evidence>
<dbReference type="GO" id="GO:0006120">
    <property type="term" value="P:mitochondrial electron transport, NADH to ubiquinone"/>
    <property type="evidence" value="ECO:0007669"/>
    <property type="project" value="InterPro"/>
</dbReference>
<sequence length="108" mass="12920">MSVSALTHQQTVVRLYRKCLKSIRDYSENYDYFLKQATILRNTVKAHKDETNPFLIKQYMNDFEKWSNNWEHPDPYIPCDAPGGSKWQRNIPPKQWQVNPARYDLNVE</sequence>
<dbReference type="Proteomes" id="UP000007797">
    <property type="component" value="Unassembled WGS sequence"/>
</dbReference>
<evidence type="ECO:0000256" key="5">
    <source>
        <dbReference type="ARBA" id="ARBA00022660"/>
    </source>
</evidence>
<keyword evidence="10" id="KW-0472">Membrane</keyword>
<accession>F4QFJ9</accession>
<evidence type="ECO:0000256" key="7">
    <source>
        <dbReference type="ARBA" id="ARBA00022982"/>
    </source>
</evidence>
<dbReference type="CDD" id="cd20263">
    <property type="entry name" value="Complex1_LYR_NDUFB9_LYRM3"/>
    <property type="match status" value="1"/>
</dbReference>
<evidence type="ECO:0000256" key="6">
    <source>
        <dbReference type="ARBA" id="ARBA00022792"/>
    </source>
</evidence>
<dbReference type="AlphaFoldDB" id="F4QFJ9"/>
<dbReference type="RefSeq" id="XP_004351009.1">
    <property type="nucleotide sequence ID" value="XM_004350957.1"/>
</dbReference>
<evidence type="ECO:0000256" key="4">
    <source>
        <dbReference type="ARBA" id="ARBA00022448"/>
    </source>
</evidence>